<keyword evidence="6" id="KW-0333">Golgi apparatus</keyword>
<evidence type="ECO:0000256" key="7">
    <source>
        <dbReference type="ARBA" id="ARBA00023136"/>
    </source>
</evidence>
<comment type="similarity">
    <text evidence="2">Belongs to the COG1 family.</text>
</comment>
<evidence type="ECO:0000256" key="4">
    <source>
        <dbReference type="ARBA" id="ARBA00022448"/>
    </source>
</evidence>
<keyword evidence="5" id="KW-0653">Protein transport</keyword>
<dbReference type="RefSeq" id="XP_033685591.1">
    <property type="nucleotide sequence ID" value="XM_033831990.1"/>
</dbReference>
<dbReference type="PANTHER" id="PTHR31658">
    <property type="entry name" value="CONSERVED OLIGOMERIC GOLGI COMPLEX SUBUNIT 1"/>
    <property type="match status" value="1"/>
</dbReference>
<feature type="region of interest" description="Disordered" evidence="8">
    <location>
        <begin position="697"/>
        <end position="729"/>
    </location>
</feature>
<sequence length="803" mass="89712">MANEAPDPRTFKSWEDAFQYPIPVVRKLEQQLRSNADENREKLRSLVGASYRSLLDTAETIIDMEARMEQVESKLARVGQNCNSRNLERITGNAVKMDTHKRSRGGEWLTTETDLERYTFASQLAVLRNCPVVMTRLMKSGSSYLLIAKVLVISRLLHKALSQSMSKPPIVDQLWERLLSVRRKLLRRIDKCLASTTGDTSTLVESMCAYALATSSTPTDVLQHFHKIRMEKITASLQHGDELAKHGISALRLCIQTCQDTQAIFPRRLAESLAKLKSLPLVKDSEVRGLYELNLDVHDRWIGDEARNYTPWPRHDELQRSEAERILHQWSRQAIAAFLKGIKTALGKDDRLKEVASLRQELIETWILSGSRMAGVKSANVLDDLRDTINSHLESIIRSRTQYLENVVSELTRMLESGTSAKAHTSLSLWSTVPKPADLSNGAQAFKSRILNTHQGRDASVIDIVSTFDKWMDSVLEVKSIAKSMKEARWDDTFADDVGDDDDDDFGDSKQILLSHDDPRLLEEVTQEALSEALKNLGKSFNQIVQHLAGASEDGGVQQACFVLRVMREIGERIPKLRLQDKATPLATPFTTELSKPLHGALGRQIVQPSTKAYKKSLAAATKASSKSHILWEGNPVLPAQPTPSAFRFLQDLNKSMAGYGSDLWAPSGVKVLKTLACEQLPPVLMENMDAISKIGSEKPTQEIKDDADAEAQPKLNGETDTTHPSPATAMQDLKDQKLKQALFDMLYIHRFVGEAGKSDDAIERLARSMAAENSLDESSMARLRKNAADYAKKTYLLFALLA</sequence>
<dbReference type="GO" id="GO:0015031">
    <property type="term" value="P:protein transport"/>
    <property type="evidence" value="ECO:0007669"/>
    <property type="project" value="UniProtKB-KW"/>
</dbReference>
<keyword evidence="10" id="KW-1185">Reference proteome</keyword>
<dbReference type="InterPro" id="IPR033370">
    <property type="entry name" value="COG1"/>
</dbReference>
<name>A0A6A6IK79_9PLEO</name>
<keyword evidence="4" id="KW-0813">Transport</keyword>
<proteinExistence type="inferred from homology"/>
<evidence type="ECO:0000256" key="6">
    <source>
        <dbReference type="ARBA" id="ARBA00023034"/>
    </source>
</evidence>
<dbReference type="GO" id="GO:0017119">
    <property type="term" value="C:Golgi transport complex"/>
    <property type="evidence" value="ECO:0007669"/>
    <property type="project" value="InterPro"/>
</dbReference>
<evidence type="ECO:0000256" key="2">
    <source>
        <dbReference type="ARBA" id="ARBA00006653"/>
    </source>
</evidence>
<evidence type="ECO:0000313" key="10">
    <source>
        <dbReference type="Proteomes" id="UP000800094"/>
    </source>
</evidence>
<reference evidence="9" key="1">
    <citation type="journal article" date="2020" name="Stud. Mycol.">
        <title>101 Dothideomycetes genomes: a test case for predicting lifestyles and emergence of pathogens.</title>
        <authorList>
            <person name="Haridas S."/>
            <person name="Albert R."/>
            <person name="Binder M."/>
            <person name="Bloem J."/>
            <person name="Labutti K."/>
            <person name="Salamov A."/>
            <person name="Andreopoulos B."/>
            <person name="Baker S."/>
            <person name="Barry K."/>
            <person name="Bills G."/>
            <person name="Bluhm B."/>
            <person name="Cannon C."/>
            <person name="Castanera R."/>
            <person name="Culley D."/>
            <person name="Daum C."/>
            <person name="Ezra D."/>
            <person name="Gonzalez J."/>
            <person name="Henrissat B."/>
            <person name="Kuo A."/>
            <person name="Liang C."/>
            <person name="Lipzen A."/>
            <person name="Lutzoni F."/>
            <person name="Magnuson J."/>
            <person name="Mondo S."/>
            <person name="Nolan M."/>
            <person name="Ohm R."/>
            <person name="Pangilinan J."/>
            <person name="Park H.-J."/>
            <person name="Ramirez L."/>
            <person name="Alfaro M."/>
            <person name="Sun H."/>
            <person name="Tritt A."/>
            <person name="Yoshinaga Y."/>
            <person name="Zwiers L.-H."/>
            <person name="Turgeon B."/>
            <person name="Goodwin S."/>
            <person name="Spatafora J."/>
            <person name="Crous P."/>
            <person name="Grigoriev I."/>
        </authorList>
    </citation>
    <scope>NUCLEOTIDE SEQUENCE</scope>
    <source>
        <strain evidence="9">CBS 122368</strain>
    </source>
</reference>
<dbReference type="OrthoDB" id="46189at2759"/>
<feature type="compositionally biased region" description="Basic and acidic residues" evidence="8">
    <location>
        <begin position="697"/>
        <end position="707"/>
    </location>
</feature>
<dbReference type="GO" id="GO:0006891">
    <property type="term" value="P:intra-Golgi vesicle-mediated transport"/>
    <property type="evidence" value="ECO:0007669"/>
    <property type="project" value="InterPro"/>
</dbReference>
<gene>
    <name evidence="9" type="ORF">BU26DRAFT_549326</name>
</gene>
<evidence type="ECO:0000256" key="8">
    <source>
        <dbReference type="SAM" id="MobiDB-lite"/>
    </source>
</evidence>
<accession>A0A6A6IK79</accession>
<comment type="subcellular location">
    <subcellularLocation>
        <location evidence="1">Golgi apparatus membrane</location>
        <topology evidence="1">Peripheral membrane protein</topology>
    </subcellularLocation>
</comment>
<dbReference type="EMBL" id="ML987193">
    <property type="protein sequence ID" value="KAF2250587.1"/>
    <property type="molecule type" value="Genomic_DNA"/>
</dbReference>
<dbReference type="AlphaFoldDB" id="A0A6A6IK79"/>
<dbReference type="PANTHER" id="PTHR31658:SF0">
    <property type="entry name" value="CONSERVED OLIGOMERIC GOLGI COMPLEX SUBUNIT 1"/>
    <property type="match status" value="1"/>
</dbReference>
<protein>
    <recommendedName>
        <fullName evidence="3">Conserved oligomeric Golgi complex subunit 1</fullName>
    </recommendedName>
</protein>
<evidence type="ECO:0000256" key="3">
    <source>
        <dbReference type="ARBA" id="ARBA00020978"/>
    </source>
</evidence>
<keyword evidence="7" id="KW-0472">Membrane</keyword>
<dbReference type="Pfam" id="PF08700">
    <property type="entry name" value="VPS51_Exo84_N"/>
    <property type="match status" value="1"/>
</dbReference>
<organism evidence="9 10">
    <name type="scientific">Trematosphaeria pertusa</name>
    <dbReference type="NCBI Taxonomy" id="390896"/>
    <lineage>
        <taxon>Eukaryota</taxon>
        <taxon>Fungi</taxon>
        <taxon>Dikarya</taxon>
        <taxon>Ascomycota</taxon>
        <taxon>Pezizomycotina</taxon>
        <taxon>Dothideomycetes</taxon>
        <taxon>Pleosporomycetidae</taxon>
        <taxon>Pleosporales</taxon>
        <taxon>Massarineae</taxon>
        <taxon>Trematosphaeriaceae</taxon>
        <taxon>Trematosphaeria</taxon>
    </lineage>
</organism>
<dbReference type="GO" id="GO:0000139">
    <property type="term" value="C:Golgi membrane"/>
    <property type="evidence" value="ECO:0007669"/>
    <property type="project" value="UniProtKB-SubCell"/>
</dbReference>
<dbReference type="GeneID" id="54585320"/>
<dbReference type="Proteomes" id="UP000800094">
    <property type="component" value="Unassembled WGS sequence"/>
</dbReference>
<evidence type="ECO:0000256" key="1">
    <source>
        <dbReference type="ARBA" id="ARBA00004395"/>
    </source>
</evidence>
<evidence type="ECO:0000313" key="9">
    <source>
        <dbReference type="EMBL" id="KAF2250587.1"/>
    </source>
</evidence>
<evidence type="ECO:0000256" key="5">
    <source>
        <dbReference type="ARBA" id="ARBA00022927"/>
    </source>
</evidence>